<dbReference type="Proteomes" id="UP001189429">
    <property type="component" value="Unassembled WGS sequence"/>
</dbReference>
<dbReference type="PANTHER" id="PTHR47455:SF1">
    <property type="entry name" value="GUANYLATE CYCLASE DOMAIN-CONTAINING PROTEIN"/>
    <property type="match status" value="1"/>
</dbReference>
<sequence length="1339" mass="143816">MPRLTAAFLSRRSRAEAPPQELTDKIVTAVGVVTETINNKTPIASSATWACRSLYTVFMVLCLSGRLQGTRFHAMQIARQFRKGAVLLQVPDEHVRGPVVNAGVLGHWALRALPVPLGAYPSSYTAPIYRTRGWHAGRVRRSRAEALPQELTDKIVTAVGVATETINNKTPIASSATWACRSLHIVFMLLCLSGRPPGTRFHATQTARQFRPHAMQSAAMYTQICPTRLLECFHYSHRRLATLARLLARPTGYGWTMAISFQLVRVSVSGSATLSSQSRGLTQHSPSLLALTGLFGWDEAVPSVITRDMPVGRVRSVMNLPCSTHSRRGLDWRHNIFDAETSVLKVSRDVLRMQQTRRQAVVTTTDVGVGAIMDGRVNATDPVKVIMESPIESSYNPVVHSFDAAVVFMDASGFTSLTEKLALQSNGAEEIGKCINSFFTPLIALDGQRAPCAALAGLVAQASHESCSGIGGVGPTGPSAPCDKTSAVCRLLVFGVRPELGGGSESGTTAKWSPDAATAVAAACRCCLEVQSQVGSFGSTPVEGLSLTLHIGVGVGPLNLLQLGGLMNRWEYCAAGPPLEEVAVAEPLAKSGETVVSPSVVETLRAAELHGEFAFREVPEAPGYQALASRDVAVGRPPGAVLSPSRDYGSSSLTMSSLLRPTATTASPTLAPLDLSMVERYFPRTILRMVTGDLMSDEMRRASIVFLSIGKLDPGRGAADAKRMQGILVLACFGLPPLNHYTDDPLRAVLAAARFIDTLREEDLTGRAGVATGTCWCGIVGSALRREYTVPAVFVAVILLRPPNAWDVCLRGCAVTSELPPLAAAMCSPGAVPQARPAELARTEAGLERMLVEGGANTCRVDESTRDACKHILKFSAPRTISLKGKANPLSFYMFDGNRVNEHLAPYQGSFVSKGVLKQLDSTLMNWQGWPAKSVVFDALEEQIDRPIGPCGVIFTKGQAGCGKTEVAAHIRTWARSRGCTLFSGQNMNVAATFAVQLQCWVEVFKELMATAAADPYWLDRLEQGGMTPGDLLDSSASKWNLLTTMLLDGGADEDLMAWAPMMSIVLSSLDFGTKEVQAMLERDEQHSNGRSRLGELCAKLIDSFASFGSNRAGTVILLHIKESTSFYQSNDYHSGRIVEAVSQLCVDKRHEPNARPLIFCVVSRSDGVGSGRIIDKARACNGYVEIEDLNAEQTGAFLSESLQNRGLRRELVDYVYRTSGGNPFAIRALCESMKEQTGHLEATAGSKVEPYDAVLPRPAAAGAAPLSDEEHLSVGDPVRIEGTATGGSPAEFSRGKVVAFNPMTCRYLVQVEGESTTRDFHGASLRPLPGAAPFTPLG</sequence>
<dbReference type="PANTHER" id="PTHR47455">
    <property type="entry name" value="ADENYLYL CYCLASE BETA"/>
    <property type="match status" value="1"/>
</dbReference>
<protein>
    <submittedName>
        <fullName evidence="2">Uncharacterized protein</fullName>
    </submittedName>
</protein>
<gene>
    <name evidence="2" type="ORF">PCOR1329_LOCUS32709</name>
</gene>
<evidence type="ECO:0000313" key="3">
    <source>
        <dbReference type="Proteomes" id="UP001189429"/>
    </source>
</evidence>
<dbReference type="InterPro" id="IPR029787">
    <property type="entry name" value="Nucleotide_cyclase"/>
</dbReference>
<proteinExistence type="predicted"/>
<feature type="region of interest" description="Disordered" evidence="1">
    <location>
        <begin position="1320"/>
        <end position="1339"/>
    </location>
</feature>
<organism evidence="2 3">
    <name type="scientific">Prorocentrum cordatum</name>
    <dbReference type="NCBI Taxonomy" id="2364126"/>
    <lineage>
        <taxon>Eukaryota</taxon>
        <taxon>Sar</taxon>
        <taxon>Alveolata</taxon>
        <taxon>Dinophyceae</taxon>
        <taxon>Prorocentrales</taxon>
        <taxon>Prorocentraceae</taxon>
        <taxon>Prorocentrum</taxon>
    </lineage>
</organism>
<keyword evidence="3" id="KW-1185">Reference proteome</keyword>
<dbReference type="EMBL" id="CAUYUJ010013370">
    <property type="protein sequence ID" value="CAK0836096.1"/>
    <property type="molecule type" value="Genomic_DNA"/>
</dbReference>
<evidence type="ECO:0000313" key="2">
    <source>
        <dbReference type="EMBL" id="CAK0836096.1"/>
    </source>
</evidence>
<dbReference type="SUPFAM" id="SSF55073">
    <property type="entry name" value="Nucleotide cyclase"/>
    <property type="match status" value="2"/>
</dbReference>
<name>A0ABN9SUZ7_9DINO</name>
<reference evidence="2" key="1">
    <citation type="submission" date="2023-10" db="EMBL/GenBank/DDBJ databases">
        <authorList>
            <person name="Chen Y."/>
            <person name="Shah S."/>
            <person name="Dougan E. K."/>
            <person name="Thang M."/>
            <person name="Chan C."/>
        </authorList>
    </citation>
    <scope>NUCLEOTIDE SEQUENCE [LARGE SCALE GENOMIC DNA]</scope>
</reference>
<evidence type="ECO:0000256" key="1">
    <source>
        <dbReference type="SAM" id="MobiDB-lite"/>
    </source>
</evidence>
<accession>A0ABN9SUZ7</accession>
<comment type="caution">
    <text evidence="2">The sequence shown here is derived from an EMBL/GenBank/DDBJ whole genome shotgun (WGS) entry which is preliminary data.</text>
</comment>
<dbReference type="Gene3D" id="3.30.70.1230">
    <property type="entry name" value="Nucleotide cyclase"/>
    <property type="match status" value="2"/>
</dbReference>